<gene>
    <name evidence="1" type="ORF">PCANC_19519</name>
</gene>
<sequence>MNALVASKKYPGKLPNTLVDMEENLLSRYVESQSVAFYQDKPKPLQVDVVTSLVKGQNVFC</sequence>
<evidence type="ECO:0000313" key="1">
    <source>
        <dbReference type="EMBL" id="PLW12125.1"/>
    </source>
</evidence>
<organism evidence="1 2">
    <name type="scientific">Puccinia coronata f. sp. avenae</name>
    <dbReference type="NCBI Taxonomy" id="200324"/>
    <lineage>
        <taxon>Eukaryota</taxon>
        <taxon>Fungi</taxon>
        <taxon>Dikarya</taxon>
        <taxon>Basidiomycota</taxon>
        <taxon>Pucciniomycotina</taxon>
        <taxon>Pucciniomycetes</taxon>
        <taxon>Pucciniales</taxon>
        <taxon>Pucciniaceae</taxon>
        <taxon>Puccinia</taxon>
    </lineage>
</organism>
<protein>
    <submittedName>
        <fullName evidence="1">Uncharacterized protein</fullName>
    </submittedName>
</protein>
<dbReference type="EMBL" id="PGCJ01000993">
    <property type="protein sequence ID" value="PLW12125.1"/>
    <property type="molecule type" value="Genomic_DNA"/>
</dbReference>
<comment type="caution">
    <text evidence="1">The sequence shown here is derived from an EMBL/GenBank/DDBJ whole genome shotgun (WGS) entry which is preliminary data.</text>
</comment>
<evidence type="ECO:0000313" key="2">
    <source>
        <dbReference type="Proteomes" id="UP000235388"/>
    </source>
</evidence>
<accession>A0A2N5SG05</accession>
<dbReference type="Proteomes" id="UP000235388">
    <property type="component" value="Unassembled WGS sequence"/>
</dbReference>
<dbReference type="AlphaFoldDB" id="A0A2N5SG05"/>
<dbReference type="OrthoDB" id="5952536at2759"/>
<keyword evidence="2" id="KW-1185">Reference proteome</keyword>
<name>A0A2N5SG05_9BASI</name>
<reference evidence="1 2" key="1">
    <citation type="submission" date="2017-11" db="EMBL/GenBank/DDBJ databases">
        <title>De novo assembly and phasing of dikaryotic genomes from two isolates of Puccinia coronata f. sp. avenae, the causal agent of oat crown rust.</title>
        <authorList>
            <person name="Miller M.E."/>
            <person name="Zhang Y."/>
            <person name="Omidvar V."/>
            <person name="Sperschneider J."/>
            <person name="Schwessinger B."/>
            <person name="Raley C."/>
            <person name="Palmer J.M."/>
            <person name="Garnica D."/>
            <person name="Upadhyaya N."/>
            <person name="Rathjen J."/>
            <person name="Taylor J.M."/>
            <person name="Park R.F."/>
            <person name="Dodds P.N."/>
            <person name="Hirsch C.D."/>
            <person name="Kianian S.F."/>
            <person name="Figueroa M."/>
        </authorList>
    </citation>
    <scope>NUCLEOTIDE SEQUENCE [LARGE SCALE GENOMIC DNA]</scope>
    <source>
        <strain evidence="1">12NC29</strain>
    </source>
</reference>
<proteinExistence type="predicted"/>